<dbReference type="PANTHER" id="PTHR43649:SF33">
    <property type="entry name" value="POLYGALACTURONAN_RHAMNOGALACTURONAN-BINDING PROTEIN YTCQ"/>
    <property type="match status" value="1"/>
</dbReference>
<comment type="caution">
    <text evidence="7">The sequence shown here is derived from an EMBL/GenBank/DDBJ whole genome shotgun (WGS) entry which is preliminary data.</text>
</comment>
<evidence type="ECO:0000313" key="7">
    <source>
        <dbReference type="EMBL" id="MFC5665990.1"/>
    </source>
</evidence>
<evidence type="ECO:0000256" key="1">
    <source>
        <dbReference type="ARBA" id="ARBA00022475"/>
    </source>
</evidence>
<evidence type="ECO:0000256" key="3">
    <source>
        <dbReference type="ARBA" id="ARBA00023136"/>
    </source>
</evidence>
<dbReference type="InterPro" id="IPR006059">
    <property type="entry name" value="SBP"/>
</dbReference>
<dbReference type="PANTHER" id="PTHR43649">
    <property type="entry name" value="ARABINOSE-BINDING PROTEIN-RELATED"/>
    <property type="match status" value="1"/>
</dbReference>
<dbReference type="Pfam" id="PF01547">
    <property type="entry name" value="SBP_bac_1"/>
    <property type="match status" value="1"/>
</dbReference>
<keyword evidence="1" id="KW-1003">Cell membrane</keyword>
<name>A0ABW0X8A1_9ACTN</name>
<keyword evidence="2 6" id="KW-0732">Signal</keyword>
<reference evidence="8" key="1">
    <citation type="journal article" date="2019" name="Int. J. Syst. Evol. Microbiol.">
        <title>The Global Catalogue of Microorganisms (GCM) 10K type strain sequencing project: providing services to taxonomists for standard genome sequencing and annotation.</title>
        <authorList>
            <consortium name="The Broad Institute Genomics Platform"/>
            <consortium name="The Broad Institute Genome Sequencing Center for Infectious Disease"/>
            <person name="Wu L."/>
            <person name="Ma J."/>
        </authorList>
    </citation>
    <scope>NUCLEOTIDE SEQUENCE [LARGE SCALE GENOMIC DNA]</scope>
    <source>
        <strain evidence="8">CGMCC 4.1437</strain>
    </source>
</reference>
<dbReference type="Gene3D" id="3.40.190.10">
    <property type="entry name" value="Periplasmic binding protein-like II"/>
    <property type="match status" value="3"/>
</dbReference>
<accession>A0ABW0X8A1</accession>
<keyword evidence="4" id="KW-0564">Palmitate</keyword>
<dbReference type="CDD" id="cd13585">
    <property type="entry name" value="PBP2_TMBP_like"/>
    <property type="match status" value="1"/>
</dbReference>
<organism evidence="7 8">
    <name type="scientific">Kitasatospora misakiensis</name>
    <dbReference type="NCBI Taxonomy" id="67330"/>
    <lineage>
        <taxon>Bacteria</taxon>
        <taxon>Bacillati</taxon>
        <taxon>Actinomycetota</taxon>
        <taxon>Actinomycetes</taxon>
        <taxon>Kitasatosporales</taxon>
        <taxon>Streptomycetaceae</taxon>
        <taxon>Kitasatospora</taxon>
    </lineage>
</organism>
<evidence type="ECO:0000256" key="4">
    <source>
        <dbReference type="ARBA" id="ARBA00023139"/>
    </source>
</evidence>
<dbReference type="SUPFAM" id="SSF53850">
    <property type="entry name" value="Periplasmic binding protein-like II"/>
    <property type="match status" value="1"/>
</dbReference>
<dbReference type="RefSeq" id="WP_380227663.1">
    <property type="nucleotide sequence ID" value="NZ_JBHSOF010000034.1"/>
</dbReference>
<proteinExistence type="predicted"/>
<dbReference type="PROSITE" id="PS51318">
    <property type="entry name" value="TAT"/>
    <property type="match status" value="1"/>
</dbReference>
<dbReference type="EMBL" id="JBHSOF010000034">
    <property type="protein sequence ID" value="MFC5665990.1"/>
    <property type="molecule type" value="Genomic_DNA"/>
</dbReference>
<dbReference type="PROSITE" id="PS51257">
    <property type="entry name" value="PROKAR_LIPOPROTEIN"/>
    <property type="match status" value="1"/>
</dbReference>
<keyword evidence="5" id="KW-0449">Lipoprotein</keyword>
<evidence type="ECO:0000256" key="6">
    <source>
        <dbReference type="SAM" id="SignalP"/>
    </source>
</evidence>
<dbReference type="Proteomes" id="UP001595975">
    <property type="component" value="Unassembled WGS sequence"/>
</dbReference>
<gene>
    <name evidence="7" type="ORF">ACFP3U_23805</name>
</gene>
<evidence type="ECO:0000256" key="2">
    <source>
        <dbReference type="ARBA" id="ARBA00022729"/>
    </source>
</evidence>
<keyword evidence="8" id="KW-1185">Reference proteome</keyword>
<evidence type="ECO:0000256" key="5">
    <source>
        <dbReference type="ARBA" id="ARBA00023288"/>
    </source>
</evidence>
<evidence type="ECO:0000313" key="8">
    <source>
        <dbReference type="Proteomes" id="UP001595975"/>
    </source>
</evidence>
<dbReference type="InterPro" id="IPR050490">
    <property type="entry name" value="Bact_solute-bd_prot1"/>
</dbReference>
<sequence>MNKTPSRDRVRHSLLAAGLAAALTASLAACGSSSSSPAAAGGGDCQKSSGKVTLTYWSWVPGMDKVVALWNSSHPDVQVSLENVPSGDKGTYQKLSNAVKAGSTPDLSTMEYDHLPEYRLQGGLRDVAGCGVASHQGDFQDWTWRQVSFGENAAYAIPQDTGPMALYYRTDLFAKYGIAVPQTWADFEAAAKQVHQADPSVYLSNGATGGAWFASMAWQHGASWFSLDKDAWKASVNDKATQETAEYWQRLRSEGLLSNAIDFSDQFNQGLNEDKLLTWAAPVWAVPLVKTDAPKTAGKWGVAPLPQWNAGEAANGNWGGSSTAVFKNSKHPYEAAQFALWLSTDPQALALEITNGGLYPAAKAGAALPELQQPDPFYGDQKVYDVFAKASGEVNTGFQWGPVMTNTYGALGDAVNASVNGTGSLSAGLDAAQRKTVDAMKQQGLKVQQ</sequence>
<protein>
    <submittedName>
        <fullName evidence="7">ABC transporter substrate-binding protein</fullName>
    </submittedName>
</protein>
<keyword evidence="3" id="KW-0472">Membrane</keyword>
<feature type="chain" id="PRO_5046635510" evidence="6">
    <location>
        <begin position="29"/>
        <end position="449"/>
    </location>
</feature>
<feature type="signal peptide" evidence="6">
    <location>
        <begin position="1"/>
        <end position="28"/>
    </location>
</feature>
<dbReference type="InterPro" id="IPR006311">
    <property type="entry name" value="TAT_signal"/>
</dbReference>